<feature type="domain" description="DUF3298" evidence="1">
    <location>
        <begin position="155"/>
        <end position="228"/>
    </location>
</feature>
<feature type="domain" description="Deacetylase PdaC" evidence="2">
    <location>
        <begin position="47"/>
        <end position="137"/>
    </location>
</feature>
<protein>
    <submittedName>
        <fullName evidence="3">DUF3298 and DUF4163 domain-containing protein</fullName>
    </submittedName>
</protein>
<dbReference type="EMBL" id="CP080764">
    <property type="protein sequence ID" value="QYY43411.1"/>
    <property type="molecule type" value="Genomic_DNA"/>
</dbReference>
<accession>A0ABX8YCH0</accession>
<dbReference type="GeneID" id="97140509"/>
<sequence>MKKFIAFALTFLLLTGTYIGLVPNYSSVSAASKISTVKITKKKEKINLKYVEGDIEYPYISGLSNAKIQSSINTLFFNHVQQRKKYAQKVNAKGPDPFMKDHKYNVSTTYEVSRNKNGIISVVFTDSEYLGGAHGMYDLIAYNINVNTGKVYNLKDLFKKNTNYVSLLSNEIKKQVKAKDKYQFDLSSFKNIKQNQRFYLTDKGIVIYFSLYEYTSYAAGIPRFTIPYTTVKKYLNISKL</sequence>
<keyword evidence="4" id="KW-1185">Reference proteome</keyword>
<dbReference type="Proteomes" id="UP000826616">
    <property type="component" value="Chromosome"/>
</dbReference>
<proteinExistence type="predicted"/>
<evidence type="ECO:0000259" key="1">
    <source>
        <dbReference type="Pfam" id="PF11738"/>
    </source>
</evidence>
<evidence type="ECO:0000313" key="4">
    <source>
        <dbReference type="Proteomes" id="UP000826616"/>
    </source>
</evidence>
<organism evidence="3 4">
    <name type="scientific">Aneurinibacillus thermoaerophilus</name>
    <dbReference type="NCBI Taxonomy" id="143495"/>
    <lineage>
        <taxon>Bacteria</taxon>
        <taxon>Bacillati</taxon>
        <taxon>Bacillota</taxon>
        <taxon>Bacilli</taxon>
        <taxon>Bacillales</taxon>
        <taxon>Paenibacillaceae</taxon>
        <taxon>Aneurinibacillus group</taxon>
        <taxon>Aneurinibacillus</taxon>
    </lineage>
</organism>
<dbReference type="RefSeq" id="WP_057899733.1">
    <property type="nucleotide sequence ID" value="NZ_CP080764.1"/>
</dbReference>
<reference evidence="3 4" key="1">
    <citation type="submission" date="2021-08" db="EMBL/GenBank/DDBJ databases">
        <title>Complete genome sequence of the strain Aneurinibacillus thermoaerophilus CCM 8960.</title>
        <authorList>
            <person name="Musilova J."/>
            <person name="Kourilova X."/>
            <person name="Pernicova I."/>
            <person name="Bezdicek M."/>
            <person name="Lengerova M."/>
            <person name="Obruca S."/>
            <person name="Sedlar K."/>
        </authorList>
    </citation>
    <scope>NUCLEOTIDE SEQUENCE [LARGE SCALE GENOMIC DNA]</scope>
    <source>
        <strain evidence="3 4">CCM 8960</strain>
    </source>
</reference>
<dbReference type="Pfam" id="PF11738">
    <property type="entry name" value="DUF3298"/>
    <property type="match status" value="1"/>
</dbReference>
<evidence type="ECO:0000313" key="3">
    <source>
        <dbReference type="EMBL" id="QYY43411.1"/>
    </source>
</evidence>
<gene>
    <name evidence="3" type="ORF">K3F53_03935</name>
</gene>
<dbReference type="InterPro" id="IPR037126">
    <property type="entry name" value="PdaC/RsiV-like_sf"/>
</dbReference>
<dbReference type="Gene3D" id="3.90.640.20">
    <property type="entry name" value="Heat-shock cognate protein, ATPase"/>
    <property type="match status" value="1"/>
</dbReference>
<evidence type="ECO:0000259" key="2">
    <source>
        <dbReference type="Pfam" id="PF13739"/>
    </source>
</evidence>
<dbReference type="Gene3D" id="3.30.565.40">
    <property type="entry name" value="Fervidobacterium nodosum Rt17-B1 like"/>
    <property type="match status" value="1"/>
</dbReference>
<dbReference type="Pfam" id="PF13739">
    <property type="entry name" value="PdaC"/>
    <property type="match status" value="1"/>
</dbReference>
<dbReference type="InterPro" id="IPR021729">
    <property type="entry name" value="DUF3298"/>
</dbReference>
<dbReference type="InterPro" id="IPR025303">
    <property type="entry name" value="PdaC"/>
</dbReference>
<name>A0ABX8YCH0_ANETH</name>